<dbReference type="Proteomes" id="UP001595998">
    <property type="component" value="Unassembled WGS sequence"/>
</dbReference>
<dbReference type="EMBL" id="JBHSEH010000006">
    <property type="protein sequence ID" value="MFC4426263.1"/>
    <property type="molecule type" value="Genomic_DNA"/>
</dbReference>
<reference evidence="2" key="1">
    <citation type="journal article" date="2019" name="Int. J. Syst. Evol. Microbiol.">
        <title>The Global Catalogue of Microorganisms (GCM) 10K type strain sequencing project: providing services to taxonomists for standard genome sequencing and annotation.</title>
        <authorList>
            <consortium name="The Broad Institute Genomics Platform"/>
            <consortium name="The Broad Institute Genome Sequencing Center for Infectious Disease"/>
            <person name="Wu L."/>
            <person name="Ma J."/>
        </authorList>
    </citation>
    <scope>NUCLEOTIDE SEQUENCE [LARGE SCALE GENOMIC DNA]</scope>
    <source>
        <strain evidence="2">CCUG 56029</strain>
    </source>
</reference>
<proteinExistence type="predicted"/>
<evidence type="ECO:0000313" key="2">
    <source>
        <dbReference type="Proteomes" id="UP001595998"/>
    </source>
</evidence>
<protein>
    <submittedName>
        <fullName evidence="1">SDR family NAD(P)-dependent oxidoreductase</fullName>
    </submittedName>
</protein>
<gene>
    <name evidence="1" type="ORF">ACFOZ9_08550</name>
</gene>
<dbReference type="InterPro" id="IPR002347">
    <property type="entry name" value="SDR_fam"/>
</dbReference>
<name>A0ABV8XNF7_9DEIO</name>
<dbReference type="Gene3D" id="3.40.50.720">
    <property type="entry name" value="NAD(P)-binding Rossmann-like Domain"/>
    <property type="match status" value="1"/>
</dbReference>
<dbReference type="InterPro" id="IPR036291">
    <property type="entry name" value="NAD(P)-bd_dom_sf"/>
</dbReference>
<keyword evidence="2" id="KW-1185">Reference proteome</keyword>
<organism evidence="1 2">
    <name type="scientific">Deinococcus navajonensis</name>
    <dbReference type="NCBI Taxonomy" id="309884"/>
    <lineage>
        <taxon>Bacteria</taxon>
        <taxon>Thermotogati</taxon>
        <taxon>Deinococcota</taxon>
        <taxon>Deinococci</taxon>
        <taxon>Deinococcales</taxon>
        <taxon>Deinococcaceae</taxon>
        <taxon>Deinococcus</taxon>
    </lineage>
</organism>
<dbReference type="PRINTS" id="PR00081">
    <property type="entry name" value="GDHRDH"/>
</dbReference>
<comment type="caution">
    <text evidence="1">The sequence shown here is derived from an EMBL/GenBank/DDBJ whole genome shotgun (WGS) entry which is preliminary data.</text>
</comment>
<dbReference type="RefSeq" id="WP_380038542.1">
    <property type="nucleotide sequence ID" value="NZ_JBHSEH010000006.1"/>
</dbReference>
<dbReference type="PANTHER" id="PTHR44147">
    <property type="entry name" value="DEHYDROGENASE/REDUCTASE SDR FAMILY MEMBER 1"/>
    <property type="match status" value="1"/>
</dbReference>
<dbReference type="PANTHER" id="PTHR44147:SF2">
    <property type="entry name" value="DEHYDROGENASE_REDUCTASE SDR FAMILY MEMBER 1"/>
    <property type="match status" value="1"/>
</dbReference>
<evidence type="ECO:0000313" key="1">
    <source>
        <dbReference type="EMBL" id="MFC4426263.1"/>
    </source>
</evidence>
<accession>A0ABV8XNF7</accession>
<sequence>MRSPVTGKVVLVTGASRGLGRATALEFAAAGAHVIVTARSTRGRSTQAALPQTSVEDTLEALRAGGGQGEAHACDHTDAAQVERLMLDLRARHGRLDVLINNAWGGHDPVNEAARGREVWEEPPEQLRNMLLGGAYSDALTTLLALRHFGGAVGQVLCTTWHTEEPPGWLPYEVSKAAKNRFVYVLGHQLSGHGIPVIGVAPGWMRTELMETHHTPQELDGQTETPHYAARGLVALAADPDSLRHSGQVLDVGELADLYGITDLDGSQPQWWRAHRSGRS</sequence>
<dbReference type="SUPFAM" id="SSF51735">
    <property type="entry name" value="NAD(P)-binding Rossmann-fold domains"/>
    <property type="match status" value="1"/>
</dbReference>
<dbReference type="Pfam" id="PF00106">
    <property type="entry name" value="adh_short"/>
    <property type="match status" value="1"/>
</dbReference>